<dbReference type="PROSITE" id="PS00430">
    <property type="entry name" value="TONB_DEPENDENT_REC_1"/>
    <property type="match status" value="1"/>
</dbReference>
<keyword evidence="1" id="KW-0472">Membrane</keyword>
<protein>
    <submittedName>
        <fullName evidence="2">Unannotated protein</fullName>
    </submittedName>
</protein>
<reference evidence="2" key="1">
    <citation type="submission" date="2020-05" db="EMBL/GenBank/DDBJ databases">
        <authorList>
            <person name="Chiriac C."/>
            <person name="Salcher M."/>
            <person name="Ghai R."/>
            <person name="Kavagutti S V."/>
        </authorList>
    </citation>
    <scope>NUCLEOTIDE SEQUENCE</scope>
</reference>
<evidence type="ECO:0000313" key="2">
    <source>
        <dbReference type="EMBL" id="CAB4814960.1"/>
    </source>
</evidence>
<dbReference type="AlphaFoldDB" id="A0A6J6YZ97"/>
<gene>
    <name evidence="2" type="ORF">UFOPK3026_01356</name>
</gene>
<accession>A0A6J6YZ97</accession>
<sequence length="195" mass="20807">MSRQKIFISIGAVIVALIFAGVLGLITDRRDHVDRLRETADQVFLESAAIRAKSANIDLTGDPNLSLLAPSTLTSADLVSAIRREAEVLTLGVVEAKAPTETMTVEAALTALNIDPTSLTELFTVVTAVVEVTGDVPRLIQLIDKTRDARTTGPLIGIASIKFDFAGNQTVATLELVGIRFNEQQISVAPETTLP</sequence>
<evidence type="ECO:0000256" key="1">
    <source>
        <dbReference type="SAM" id="Phobius"/>
    </source>
</evidence>
<name>A0A6J6YZ97_9ZZZZ</name>
<dbReference type="InterPro" id="IPR010916">
    <property type="entry name" value="TonB_box_CS"/>
</dbReference>
<feature type="transmembrane region" description="Helical" evidence="1">
    <location>
        <begin position="6"/>
        <end position="27"/>
    </location>
</feature>
<keyword evidence="1" id="KW-1133">Transmembrane helix</keyword>
<organism evidence="2">
    <name type="scientific">freshwater metagenome</name>
    <dbReference type="NCBI Taxonomy" id="449393"/>
    <lineage>
        <taxon>unclassified sequences</taxon>
        <taxon>metagenomes</taxon>
        <taxon>ecological metagenomes</taxon>
    </lineage>
</organism>
<keyword evidence="1" id="KW-0812">Transmembrane</keyword>
<proteinExistence type="predicted"/>
<dbReference type="EMBL" id="CAFAAP010000247">
    <property type="protein sequence ID" value="CAB4814960.1"/>
    <property type="molecule type" value="Genomic_DNA"/>
</dbReference>